<dbReference type="Gene3D" id="3.20.20.100">
    <property type="entry name" value="NADP-dependent oxidoreductase domain"/>
    <property type="match status" value="1"/>
</dbReference>
<keyword evidence="2" id="KW-0521">NADP</keyword>
<keyword evidence="6" id="KW-1185">Reference proteome</keyword>
<dbReference type="InterPro" id="IPR036812">
    <property type="entry name" value="NAD(P)_OxRdtase_dom_sf"/>
</dbReference>
<sequence>MQYRKLGRTGLKVSAISLGSWLTYAGHVPDENNFSCLQTAYEAGINFFDTAESYEDGKAEILLGKAIKQFGWKRQNLVISTKLFFGEGGSSVNEVQSLSRKHIIEGMLHSLERLQLDYVDLVYAHRHDPDTPMEEVVRAFNHLINAGKAFYWGTSEWPSERIHEANLIAQRLGLIGPAMEQPKYNLLWRHRVESEYARIYDVWGLGITNFSPLDMGILTGKYNDSIPAGTRFADSVDDYIQMTVGKYGDDEVTQKITKVKALTSLAESIGATMAQFSLAWCLKNNHVSSLIIGASRPEQVLENIRALDFVHRITEDMMKAVDEIVPVGCLGKYALDNNGYGLPSVIY</sequence>
<dbReference type="InterPro" id="IPR005399">
    <property type="entry name" value="K_chnl_volt-dep_bsu_KCNAB-rel"/>
</dbReference>
<evidence type="ECO:0000256" key="3">
    <source>
        <dbReference type="ARBA" id="ARBA00023002"/>
    </source>
</evidence>
<gene>
    <name evidence="5" type="ORF">UCRPC4_g02521</name>
</gene>
<dbReference type="PRINTS" id="PR01577">
    <property type="entry name" value="KCNABCHANNEL"/>
</dbReference>
<dbReference type="PANTHER" id="PTHR43150:SF6">
    <property type="entry name" value="VIC POTASSIUM ION CHANNEL, BETA SUBUNIT (EUROFUNG)"/>
    <property type="match status" value="1"/>
</dbReference>
<dbReference type="AlphaFoldDB" id="A0A0G2EQ74"/>
<dbReference type="EMBL" id="LCWF01000061">
    <property type="protein sequence ID" value="KKY24296.1"/>
    <property type="molecule type" value="Genomic_DNA"/>
</dbReference>
<proteinExistence type="inferred from homology"/>
<evidence type="ECO:0000256" key="1">
    <source>
        <dbReference type="ARBA" id="ARBA00006515"/>
    </source>
</evidence>
<dbReference type="GO" id="GO:0016491">
    <property type="term" value="F:oxidoreductase activity"/>
    <property type="evidence" value="ECO:0007669"/>
    <property type="project" value="UniProtKB-KW"/>
</dbReference>
<dbReference type="OrthoDB" id="1720422at2759"/>
<dbReference type="SUPFAM" id="SSF51430">
    <property type="entry name" value="NAD(P)-linked oxidoreductase"/>
    <property type="match status" value="1"/>
</dbReference>
<organism evidence="5 6">
    <name type="scientific">Phaeomoniella chlamydospora</name>
    <name type="common">Phaeoacremonium chlamydosporum</name>
    <dbReference type="NCBI Taxonomy" id="158046"/>
    <lineage>
        <taxon>Eukaryota</taxon>
        <taxon>Fungi</taxon>
        <taxon>Dikarya</taxon>
        <taxon>Ascomycota</taxon>
        <taxon>Pezizomycotina</taxon>
        <taxon>Eurotiomycetes</taxon>
        <taxon>Chaetothyriomycetidae</taxon>
        <taxon>Phaeomoniellales</taxon>
        <taxon>Phaeomoniellaceae</taxon>
        <taxon>Phaeomoniella</taxon>
    </lineage>
</organism>
<name>A0A0G2EQ74_PHACM</name>
<reference evidence="5 6" key="1">
    <citation type="submission" date="2015-05" db="EMBL/GenBank/DDBJ databases">
        <title>Distinctive expansion of gene families associated with plant cell wall degradation and secondary metabolism in the genomes of grapevine trunk pathogens.</title>
        <authorList>
            <person name="Lawrence D.P."/>
            <person name="Travadon R."/>
            <person name="Rolshausen P.E."/>
            <person name="Baumgartner K."/>
        </authorList>
    </citation>
    <scope>NUCLEOTIDE SEQUENCE [LARGE SCALE GENOMIC DNA]</scope>
    <source>
        <strain evidence="5">UCRPC4</strain>
    </source>
</reference>
<evidence type="ECO:0000259" key="4">
    <source>
        <dbReference type="Pfam" id="PF00248"/>
    </source>
</evidence>
<dbReference type="Proteomes" id="UP000053317">
    <property type="component" value="Unassembled WGS sequence"/>
</dbReference>
<evidence type="ECO:0000313" key="5">
    <source>
        <dbReference type="EMBL" id="KKY24296.1"/>
    </source>
</evidence>
<feature type="domain" description="NADP-dependent oxidoreductase" evidence="4">
    <location>
        <begin position="16"/>
        <end position="325"/>
    </location>
</feature>
<dbReference type="InterPro" id="IPR023210">
    <property type="entry name" value="NADP_OxRdtase_dom"/>
</dbReference>
<protein>
    <submittedName>
        <fullName evidence="5">Putative aldo keto</fullName>
    </submittedName>
</protein>
<reference evidence="5 6" key="2">
    <citation type="submission" date="2015-05" db="EMBL/GenBank/DDBJ databases">
        <authorList>
            <person name="Morales-Cruz A."/>
            <person name="Amrine K.C."/>
            <person name="Cantu D."/>
        </authorList>
    </citation>
    <scope>NUCLEOTIDE SEQUENCE [LARGE SCALE GENOMIC DNA]</scope>
    <source>
        <strain evidence="5">UCRPC4</strain>
    </source>
</reference>
<keyword evidence="3" id="KW-0560">Oxidoreductase</keyword>
<dbReference type="PANTHER" id="PTHR43150">
    <property type="entry name" value="HYPERKINETIC, ISOFORM M"/>
    <property type="match status" value="1"/>
</dbReference>
<comment type="similarity">
    <text evidence="1">Belongs to the shaker potassium channel beta subunit family.</text>
</comment>
<accession>A0A0G2EQ74</accession>
<evidence type="ECO:0000313" key="6">
    <source>
        <dbReference type="Proteomes" id="UP000053317"/>
    </source>
</evidence>
<comment type="caution">
    <text evidence="5">The sequence shown here is derived from an EMBL/GenBank/DDBJ whole genome shotgun (WGS) entry which is preliminary data.</text>
</comment>
<evidence type="ECO:0000256" key="2">
    <source>
        <dbReference type="ARBA" id="ARBA00022857"/>
    </source>
</evidence>
<dbReference type="Pfam" id="PF00248">
    <property type="entry name" value="Aldo_ket_red"/>
    <property type="match status" value="1"/>
</dbReference>